<comment type="caution">
    <text evidence="1">The sequence shown here is derived from an EMBL/GenBank/DDBJ whole genome shotgun (WGS) entry which is preliminary data.</text>
</comment>
<gene>
    <name evidence="1" type="ORF">TNCT_145681</name>
</gene>
<protein>
    <submittedName>
        <fullName evidence="1">Uncharacterized protein</fullName>
    </submittedName>
</protein>
<dbReference type="AlphaFoldDB" id="A0A8X6H405"/>
<evidence type="ECO:0000313" key="1">
    <source>
        <dbReference type="EMBL" id="GFQ79299.1"/>
    </source>
</evidence>
<dbReference type="EMBL" id="BMAO01012138">
    <property type="protein sequence ID" value="GFQ79299.1"/>
    <property type="molecule type" value="Genomic_DNA"/>
</dbReference>
<sequence>MSLQRFLKLEESLELLNSLDSDESDVEIAVLPPDASETDEDEGDKNEVNTGEIMVNNVIGYLEVRN</sequence>
<dbReference type="OrthoDB" id="6781202at2759"/>
<reference evidence="1" key="1">
    <citation type="submission" date="2020-07" db="EMBL/GenBank/DDBJ databases">
        <title>Multicomponent nature underlies the extraordinary mechanical properties of spider dragline silk.</title>
        <authorList>
            <person name="Kono N."/>
            <person name="Nakamura H."/>
            <person name="Mori M."/>
            <person name="Yoshida Y."/>
            <person name="Ohtoshi R."/>
            <person name="Malay A.D."/>
            <person name="Moran D.A.P."/>
            <person name="Tomita M."/>
            <person name="Numata K."/>
            <person name="Arakawa K."/>
        </authorList>
    </citation>
    <scope>NUCLEOTIDE SEQUENCE</scope>
</reference>
<keyword evidence="2" id="KW-1185">Reference proteome</keyword>
<organism evidence="1 2">
    <name type="scientific">Trichonephila clavata</name>
    <name type="common">Joro spider</name>
    <name type="synonym">Nephila clavata</name>
    <dbReference type="NCBI Taxonomy" id="2740835"/>
    <lineage>
        <taxon>Eukaryota</taxon>
        <taxon>Metazoa</taxon>
        <taxon>Ecdysozoa</taxon>
        <taxon>Arthropoda</taxon>
        <taxon>Chelicerata</taxon>
        <taxon>Arachnida</taxon>
        <taxon>Araneae</taxon>
        <taxon>Araneomorphae</taxon>
        <taxon>Entelegynae</taxon>
        <taxon>Araneoidea</taxon>
        <taxon>Nephilidae</taxon>
        <taxon>Trichonephila</taxon>
    </lineage>
</organism>
<dbReference type="Proteomes" id="UP000887116">
    <property type="component" value="Unassembled WGS sequence"/>
</dbReference>
<accession>A0A8X6H405</accession>
<evidence type="ECO:0000313" key="2">
    <source>
        <dbReference type="Proteomes" id="UP000887116"/>
    </source>
</evidence>
<name>A0A8X6H405_TRICU</name>
<proteinExistence type="predicted"/>